<organism evidence="1 2">
    <name type="scientific">Apiospora kogelbergensis</name>
    <dbReference type="NCBI Taxonomy" id="1337665"/>
    <lineage>
        <taxon>Eukaryota</taxon>
        <taxon>Fungi</taxon>
        <taxon>Dikarya</taxon>
        <taxon>Ascomycota</taxon>
        <taxon>Pezizomycotina</taxon>
        <taxon>Sordariomycetes</taxon>
        <taxon>Xylariomycetidae</taxon>
        <taxon>Amphisphaeriales</taxon>
        <taxon>Apiosporaceae</taxon>
        <taxon>Apiospora</taxon>
    </lineage>
</organism>
<accession>A0AAW0R9Q6</accession>
<reference evidence="1 2" key="1">
    <citation type="submission" date="2023-01" db="EMBL/GenBank/DDBJ databases">
        <title>Analysis of 21 Apiospora genomes using comparative genomics revels a genus with tremendous synthesis potential of carbohydrate active enzymes and secondary metabolites.</title>
        <authorList>
            <person name="Sorensen T."/>
        </authorList>
    </citation>
    <scope>NUCLEOTIDE SEQUENCE [LARGE SCALE GENOMIC DNA]</scope>
    <source>
        <strain evidence="1 2">CBS 117206</strain>
    </source>
</reference>
<evidence type="ECO:0000313" key="2">
    <source>
        <dbReference type="Proteomes" id="UP001392437"/>
    </source>
</evidence>
<comment type="caution">
    <text evidence="1">The sequence shown here is derived from an EMBL/GenBank/DDBJ whole genome shotgun (WGS) entry which is preliminary data.</text>
</comment>
<gene>
    <name evidence="1" type="ORF">PG999_002886</name>
</gene>
<evidence type="ECO:0000313" key="1">
    <source>
        <dbReference type="EMBL" id="KAK8130506.1"/>
    </source>
</evidence>
<dbReference type="EMBL" id="JAQQWP010000002">
    <property type="protein sequence ID" value="KAK8130506.1"/>
    <property type="molecule type" value="Genomic_DNA"/>
</dbReference>
<protein>
    <submittedName>
        <fullName evidence="1">Uncharacterized protein</fullName>
    </submittedName>
</protein>
<proteinExistence type="predicted"/>
<keyword evidence="2" id="KW-1185">Reference proteome</keyword>
<dbReference type="AlphaFoldDB" id="A0AAW0R9Q6"/>
<dbReference type="Proteomes" id="UP001392437">
    <property type="component" value="Unassembled WGS sequence"/>
</dbReference>
<name>A0AAW0R9Q6_9PEZI</name>
<sequence>MASFLDLPREIRDDILHRALLLSENPIPTERDKETNRIPIIDINVCCWKLKDRVLYELRISQPTATALMLANRQLRKETQDALKRLPDQGRRCKVDIMFLEERELWVTFTHAALCCTTLDQVDVTIRLVGTMRGFGAGFSPEETIWAGGDRGSLAVTFPFYSALERFLKAGPVGSPATAERNDIDRHMVVKHLVLNFVSPADRSLLAGPDERMRWRHARKLGGAALTPAIARAVLAAERGGRLVRPEWLARYLAGYLRLMIDSTPATVMPHGGLLYERVGAVSVQVDGETIDKIDLGATIDGLRCRYFARLPDYEEVKGRFGEWHESTLAKRRASGLWGGSR</sequence>